<gene>
    <name evidence="1" type="ORF">DERYTH_LOCUS6002</name>
</gene>
<evidence type="ECO:0000313" key="2">
    <source>
        <dbReference type="Proteomes" id="UP000789405"/>
    </source>
</evidence>
<sequence length="105" mass="12775">MILYWDNQTIERIYQLIGKLQEDRIQAQKNIKKSQKYQKKRHEQNLKEIIKYKIGDLVLLYRILSNGAYKLRTLDRKILKKPINSDQLKLYYQKLLLILQVIIED</sequence>
<name>A0A9N9BHQ4_9GLOM</name>
<reference evidence="1" key="1">
    <citation type="submission" date="2021-06" db="EMBL/GenBank/DDBJ databases">
        <authorList>
            <person name="Kallberg Y."/>
            <person name="Tangrot J."/>
            <person name="Rosling A."/>
        </authorList>
    </citation>
    <scope>NUCLEOTIDE SEQUENCE</scope>
    <source>
        <strain evidence="1">MA453B</strain>
    </source>
</reference>
<dbReference type="AlphaFoldDB" id="A0A9N9BHQ4"/>
<keyword evidence="2" id="KW-1185">Reference proteome</keyword>
<evidence type="ECO:0000313" key="1">
    <source>
        <dbReference type="EMBL" id="CAG8566680.1"/>
    </source>
</evidence>
<dbReference type="OrthoDB" id="10583721at2759"/>
<proteinExistence type="predicted"/>
<accession>A0A9N9BHQ4</accession>
<comment type="caution">
    <text evidence="1">The sequence shown here is derived from an EMBL/GenBank/DDBJ whole genome shotgun (WGS) entry which is preliminary data.</text>
</comment>
<dbReference type="EMBL" id="CAJVPY010002619">
    <property type="protein sequence ID" value="CAG8566680.1"/>
    <property type="molecule type" value="Genomic_DNA"/>
</dbReference>
<protein>
    <submittedName>
        <fullName evidence="1">1402_t:CDS:1</fullName>
    </submittedName>
</protein>
<organism evidence="1 2">
    <name type="scientific">Dentiscutata erythropus</name>
    <dbReference type="NCBI Taxonomy" id="1348616"/>
    <lineage>
        <taxon>Eukaryota</taxon>
        <taxon>Fungi</taxon>
        <taxon>Fungi incertae sedis</taxon>
        <taxon>Mucoromycota</taxon>
        <taxon>Glomeromycotina</taxon>
        <taxon>Glomeromycetes</taxon>
        <taxon>Diversisporales</taxon>
        <taxon>Gigasporaceae</taxon>
        <taxon>Dentiscutata</taxon>
    </lineage>
</organism>
<dbReference type="Proteomes" id="UP000789405">
    <property type="component" value="Unassembled WGS sequence"/>
</dbReference>